<keyword evidence="9" id="KW-1185">Reference proteome</keyword>
<feature type="transmembrane region" description="Helical" evidence="6">
    <location>
        <begin position="271"/>
        <end position="293"/>
    </location>
</feature>
<evidence type="ECO:0000256" key="6">
    <source>
        <dbReference type="SAM" id="Phobius"/>
    </source>
</evidence>
<protein>
    <submittedName>
        <fullName evidence="8">Predicted arabinose efflux permease, MFS family</fullName>
    </submittedName>
</protein>
<dbReference type="PANTHER" id="PTHR23513:SF6">
    <property type="entry name" value="MAJOR FACILITATOR SUPERFAMILY ASSOCIATED DOMAIN-CONTAINING PROTEIN"/>
    <property type="match status" value="1"/>
</dbReference>
<keyword evidence="2" id="KW-1003">Cell membrane</keyword>
<dbReference type="PROSITE" id="PS50850">
    <property type="entry name" value="MFS"/>
    <property type="match status" value="1"/>
</dbReference>
<accession>A0A1C6UPV5</accession>
<dbReference type="InterPro" id="IPR036259">
    <property type="entry name" value="MFS_trans_sf"/>
</dbReference>
<dbReference type="AlphaFoldDB" id="A0A1C6UPV5"/>
<evidence type="ECO:0000256" key="5">
    <source>
        <dbReference type="ARBA" id="ARBA00023136"/>
    </source>
</evidence>
<evidence type="ECO:0000313" key="9">
    <source>
        <dbReference type="Proteomes" id="UP000198937"/>
    </source>
</evidence>
<evidence type="ECO:0000313" key="8">
    <source>
        <dbReference type="EMBL" id="SCL56054.1"/>
    </source>
</evidence>
<feature type="transmembrane region" description="Helical" evidence="6">
    <location>
        <begin position="95"/>
        <end position="115"/>
    </location>
</feature>
<gene>
    <name evidence="8" type="ORF">GA0070617_3130</name>
</gene>
<feature type="transmembrane region" description="Helical" evidence="6">
    <location>
        <begin position="305"/>
        <end position="324"/>
    </location>
</feature>
<dbReference type="GO" id="GO:0022857">
    <property type="term" value="F:transmembrane transporter activity"/>
    <property type="evidence" value="ECO:0007669"/>
    <property type="project" value="InterPro"/>
</dbReference>
<dbReference type="Proteomes" id="UP000198937">
    <property type="component" value="Unassembled WGS sequence"/>
</dbReference>
<dbReference type="GO" id="GO:0005886">
    <property type="term" value="C:plasma membrane"/>
    <property type="evidence" value="ECO:0007669"/>
    <property type="project" value="UniProtKB-SubCell"/>
</dbReference>
<keyword evidence="4 6" id="KW-1133">Transmembrane helix</keyword>
<evidence type="ECO:0000259" key="7">
    <source>
        <dbReference type="PROSITE" id="PS50850"/>
    </source>
</evidence>
<feature type="transmembrane region" description="Helical" evidence="6">
    <location>
        <begin position="243"/>
        <end position="265"/>
    </location>
</feature>
<dbReference type="Gene3D" id="1.20.1250.20">
    <property type="entry name" value="MFS general substrate transporter like domains"/>
    <property type="match status" value="1"/>
</dbReference>
<dbReference type="SUPFAM" id="SSF103473">
    <property type="entry name" value="MFS general substrate transporter"/>
    <property type="match status" value="1"/>
</dbReference>
<dbReference type="Pfam" id="PF07690">
    <property type="entry name" value="MFS_1"/>
    <property type="match status" value="1"/>
</dbReference>
<organism evidence="8 9">
    <name type="scientific">Micromonospora yangpuensis</name>
    <dbReference type="NCBI Taxonomy" id="683228"/>
    <lineage>
        <taxon>Bacteria</taxon>
        <taxon>Bacillati</taxon>
        <taxon>Actinomycetota</taxon>
        <taxon>Actinomycetes</taxon>
        <taxon>Micromonosporales</taxon>
        <taxon>Micromonosporaceae</taxon>
        <taxon>Micromonospora</taxon>
    </lineage>
</organism>
<comment type="subcellular location">
    <subcellularLocation>
        <location evidence="1">Cell membrane</location>
        <topology evidence="1">Multi-pass membrane protein</topology>
    </subcellularLocation>
</comment>
<feature type="transmembrane region" description="Helical" evidence="6">
    <location>
        <begin position="121"/>
        <end position="145"/>
    </location>
</feature>
<name>A0A1C6UPV5_9ACTN</name>
<dbReference type="InterPro" id="IPR020846">
    <property type="entry name" value="MFS_dom"/>
</dbReference>
<feature type="transmembrane region" description="Helical" evidence="6">
    <location>
        <begin position="330"/>
        <end position="351"/>
    </location>
</feature>
<dbReference type="PANTHER" id="PTHR23513">
    <property type="entry name" value="INTEGRAL MEMBRANE EFFLUX PROTEIN-RELATED"/>
    <property type="match status" value="1"/>
</dbReference>
<dbReference type="CDD" id="cd06173">
    <property type="entry name" value="MFS_MefA_like"/>
    <property type="match status" value="1"/>
</dbReference>
<feature type="transmembrane region" description="Helical" evidence="6">
    <location>
        <begin position="70"/>
        <end position="88"/>
    </location>
</feature>
<sequence length="439" mass="46549">MTVVDHPDGTVAPEPPAASDRSLWHNQDFLKFWSGEALSLFGSQITNLALPLTAVIYFNATAQQVGLLRFLQWAPYLFLAMLFGVWVDRYRRKPIMLLANSVRLVAIAMVPLLAFYDLLPIGGLMVIACVVGIFSVLFEVSWLSFVPTLVKHPTRFVEANQKMGVTQSTADVAGPGAAGVLIGWLGPPTALVVDALSYLASLAMLLWIRTPEPAPPRAAQRHVGRELLEGVRWVFGHRLLRPLALLAPFTNFSLTCVSTLFLLYAVRDKGLNAATVGLILSVSAVGALVGALVSRAIIRRFPVGLVYGVALAAIYTTPLLIPLADGPRPVVVGLFMLSLLLGYLGSGLSNVVQLTIRQTSTPTALMGRMNAAFRTLLFGGAALGGLVAGLIGGAMSLRAALTVVAVGSAAMVVPLALSSVVRLRTMPEPVGDPAPAGTD</sequence>
<dbReference type="InterPro" id="IPR011701">
    <property type="entry name" value="MFS"/>
</dbReference>
<dbReference type="OrthoDB" id="145388at2"/>
<evidence type="ECO:0000256" key="3">
    <source>
        <dbReference type="ARBA" id="ARBA00022692"/>
    </source>
</evidence>
<feature type="transmembrane region" description="Helical" evidence="6">
    <location>
        <begin position="397"/>
        <end position="417"/>
    </location>
</feature>
<keyword evidence="3 6" id="KW-0812">Transmembrane</keyword>
<feature type="domain" description="Major facilitator superfamily (MFS) profile" evidence="7">
    <location>
        <begin position="239"/>
        <end position="439"/>
    </location>
</feature>
<dbReference type="STRING" id="683228.GA0070617_3130"/>
<feature type="transmembrane region" description="Helical" evidence="6">
    <location>
        <begin position="371"/>
        <end position="391"/>
    </location>
</feature>
<evidence type="ECO:0000256" key="4">
    <source>
        <dbReference type="ARBA" id="ARBA00022989"/>
    </source>
</evidence>
<evidence type="ECO:0000256" key="1">
    <source>
        <dbReference type="ARBA" id="ARBA00004651"/>
    </source>
</evidence>
<keyword evidence="5 6" id="KW-0472">Membrane</keyword>
<dbReference type="RefSeq" id="WP_091438267.1">
    <property type="nucleotide sequence ID" value="NZ_BMMJ01000005.1"/>
</dbReference>
<dbReference type="EMBL" id="FMIA01000002">
    <property type="protein sequence ID" value="SCL56054.1"/>
    <property type="molecule type" value="Genomic_DNA"/>
</dbReference>
<reference evidence="9" key="1">
    <citation type="submission" date="2016-06" db="EMBL/GenBank/DDBJ databases">
        <authorList>
            <person name="Varghese N."/>
            <person name="Submissions Spin"/>
        </authorList>
    </citation>
    <scope>NUCLEOTIDE SEQUENCE [LARGE SCALE GENOMIC DNA]</scope>
    <source>
        <strain evidence="9">DSM 45577</strain>
    </source>
</reference>
<proteinExistence type="predicted"/>
<evidence type="ECO:0000256" key="2">
    <source>
        <dbReference type="ARBA" id="ARBA00022475"/>
    </source>
</evidence>